<dbReference type="EMBL" id="JAAOAM010000145">
    <property type="protein sequence ID" value="KAF5543911.1"/>
    <property type="molecule type" value="Genomic_DNA"/>
</dbReference>
<feature type="coiled-coil region" evidence="1">
    <location>
        <begin position="11"/>
        <end position="48"/>
    </location>
</feature>
<keyword evidence="3" id="KW-1185">Reference proteome</keyword>
<evidence type="ECO:0000313" key="3">
    <source>
        <dbReference type="Proteomes" id="UP000522262"/>
    </source>
</evidence>
<sequence length="549" mass="63390">MMNDDSFDYQVDGIQRQNHRLTRRINSLARRTEETEDMTQEVKKLVNQLYDNIADLVDLCAEYISSNSPNDPNISEKIAFAAWRTFFRPIEALRQLPSSGEFVAARMYLCVGWGFCQAPVKLDFKENYLARETKPLYEFIADLDDALLEPLKEIWALSANRERFDWVYTDFDSPSFRETVGALSPQEQKDLGGIRPKKHWYNDPTASKAYFPYTGKMPRWDCGEQDHWGCNWDSEGSDGPIFEWLEYSLLTDDNPPRSVRNGIHIFRRSRQFCLDARQKSEAHIGRQQHQAFDEVTRHRLPPELRNQILGYVEYRDPSPYLEKLDLVEAYVPFPKLSGICIQCDGSRVQTTAKRTCPENVMHVWNLALRRLHTFHKISCDTWSLCSYHDCKGHHDDYTWKVDRDPGFTAYLESQAARGNDEFVSLNQVGFGPMTPIKVDPVEDWIRQDALFRGNGIYNDSREDVLMIGGLGGLKDAMVHGRTLINGWEGDDGLSYIGEEEGVLSESTGWWHYGRNLSSEKVAKEVMRGLHSETDCEWCVNVTDVFHLTM</sequence>
<dbReference type="Proteomes" id="UP000522262">
    <property type="component" value="Unassembled WGS sequence"/>
</dbReference>
<evidence type="ECO:0000313" key="2">
    <source>
        <dbReference type="EMBL" id="KAF5543911.1"/>
    </source>
</evidence>
<comment type="caution">
    <text evidence="2">The sequence shown here is derived from an EMBL/GenBank/DDBJ whole genome shotgun (WGS) entry which is preliminary data.</text>
</comment>
<evidence type="ECO:0000256" key="1">
    <source>
        <dbReference type="SAM" id="Coils"/>
    </source>
</evidence>
<reference evidence="2 3" key="1">
    <citation type="submission" date="2020-05" db="EMBL/GenBank/DDBJ databases">
        <title>Identification and distribution of gene clusters putatively required for synthesis of sphingolipid metabolism inhibitors in phylogenetically diverse species of the filamentous fungus Fusarium.</title>
        <authorList>
            <person name="Kim H.-S."/>
            <person name="Busman M."/>
            <person name="Brown D.W."/>
            <person name="Divon H."/>
            <person name="Uhlig S."/>
            <person name="Proctor R.H."/>
        </authorList>
    </citation>
    <scope>NUCLEOTIDE SEQUENCE [LARGE SCALE GENOMIC DNA]</scope>
    <source>
        <strain evidence="2 3">NRRL 53147</strain>
    </source>
</reference>
<gene>
    <name evidence="2" type="ORF">FMEXI_6845</name>
</gene>
<proteinExistence type="predicted"/>
<name>A0A8H5IWC3_9HYPO</name>
<dbReference type="AlphaFoldDB" id="A0A8H5IWC3"/>
<accession>A0A8H5IWC3</accession>
<organism evidence="2 3">
    <name type="scientific">Fusarium mexicanum</name>
    <dbReference type="NCBI Taxonomy" id="751941"/>
    <lineage>
        <taxon>Eukaryota</taxon>
        <taxon>Fungi</taxon>
        <taxon>Dikarya</taxon>
        <taxon>Ascomycota</taxon>
        <taxon>Pezizomycotina</taxon>
        <taxon>Sordariomycetes</taxon>
        <taxon>Hypocreomycetidae</taxon>
        <taxon>Hypocreales</taxon>
        <taxon>Nectriaceae</taxon>
        <taxon>Fusarium</taxon>
        <taxon>Fusarium fujikuroi species complex</taxon>
    </lineage>
</organism>
<keyword evidence="1" id="KW-0175">Coiled coil</keyword>
<protein>
    <submittedName>
        <fullName evidence="2">Uncharacterized protein</fullName>
    </submittedName>
</protein>